<dbReference type="InterPro" id="IPR002130">
    <property type="entry name" value="Cyclophilin-type_PPIase_dom"/>
</dbReference>
<dbReference type="GO" id="GO:0003755">
    <property type="term" value="F:peptidyl-prolyl cis-trans isomerase activity"/>
    <property type="evidence" value="ECO:0007669"/>
    <property type="project" value="InterPro"/>
</dbReference>
<accession>A0A310S6Q5</accession>
<evidence type="ECO:0000313" key="4">
    <source>
        <dbReference type="Proteomes" id="UP000250275"/>
    </source>
</evidence>
<dbReference type="AlphaFoldDB" id="A0A310S6Q5"/>
<feature type="region of interest" description="Disordered" evidence="1">
    <location>
        <begin position="80"/>
        <end position="119"/>
    </location>
</feature>
<dbReference type="Gene3D" id="2.40.100.10">
    <property type="entry name" value="Cyclophilin-like"/>
    <property type="match status" value="1"/>
</dbReference>
<feature type="compositionally biased region" description="Basic and acidic residues" evidence="1">
    <location>
        <begin position="109"/>
        <end position="119"/>
    </location>
</feature>
<keyword evidence="4" id="KW-1185">Reference proteome</keyword>
<evidence type="ECO:0000313" key="3">
    <source>
        <dbReference type="EMBL" id="OAD52006.1"/>
    </source>
</evidence>
<dbReference type="InterPro" id="IPR029000">
    <property type="entry name" value="Cyclophilin-like_dom_sf"/>
</dbReference>
<sequence length="119" mass="13383">MANAGRDDNDSQFTFTLSFTPQLQNKHTIYGEATGESIYSMLKLEEVIVDEVNLIDFNLLSFGEEAEEDEKEYVILNKKFSGNGKSTHDYLTDPKLSSQPTVEPSGPPNKERKKDCNSD</sequence>
<gene>
    <name evidence="3" type="ORF">WN48_03382</name>
</gene>
<organism evidence="3 4">
    <name type="scientific">Eufriesea mexicana</name>
    <dbReference type="NCBI Taxonomy" id="516756"/>
    <lineage>
        <taxon>Eukaryota</taxon>
        <taxon>Metazoa</taxon>
        <taxon>Ecdysozoa</taxon>
        <taxon>Arthropoda</taxon>
        <taxon>Hexapoda</taxon>
        <taxon>Insecta</taxon>
        <taxon>Pterygota</taxon>
        <taxon>Neoptera</taxon>
        <taxon>Endopterygota</taxon>
        <taxon>Hymenoptera</taxon>
        <taxon>Apocrita</taxon>
        <taxon>Aculeata</taxon>
        <taxon>Apoidea</taxon>
        <taxon>Anthophila</taxon>
        <taxon>Apidae</taxon>
        <taxon>Eufriesea</taxon>
    </lineage>
</organism>
<name>A0A310S6Q5_9HYME</name>
<proteinExistence type="predicted"/>
<dbReference type="EMBL" id="KQ778301">
    <property type="protein sequence ID" value="OAD52006.1"/>
    <property type="molecule type" value="Genomic_DNA"/>
</dbReference>
<evidence type="ECO:0000256" key="1">
    <source>
        <dbReference type="SAM" id="MobiDB-lite"/>
    </source>
</evidence>
<feature type="domain" description="PPIase cyclophilin-type" evidence="2">
    <location>
        <begin position="1"/>
        <end position="51"/>
    </location>
</feature>
<keyword evidence="3" id="KW-0413">Isomerase</keyword>
<reference evidence="3 4" key="1">
    <citation type="submission" date="2015-07" db="EMBL/GenBank/DDBJ databases">
        <title>The genome of Eufriesea mexicana.</title>
        <authorList>
            <person name="Pan H."/>
            <person name="Kapheim K."/>
        </authorList>
    </citation>
    <scope>NUCLEOTIDE SEQUENCE [LARGE SCALE GENOMIC DNA]</scope>
    <source>
        <strain evidence="3">0111107269</strain>
        <tissue evidence="3">Whole body</tissue>
    </source>
</reference>
<evidence type="ECO:0000259" key="2">
    <source>
        <dbReference type="Pfam" id="PF00160"/>
    </source>
</evidence>
<dbReference type="Proteomes" id="UP000250275">
    <property type="component" value="Unassembled WGS sequence"/>
</dbReference>
<dbReference type="Pfam" id="PF00160">
    <property type="entry name" value="Pro_isomerase"/>
    <property type="match status" value="1"/>
</dbReference>
<dbReference type="SUPFAM" id="SSF50891">
    <property type="entry name" value="Cyclophilin-like"/>
    <property type="match status" value="1"/>
</dbReference>
<protein>
    <submittedName>
        <fullName evidence="3">Peptidyl-prolyl cis-trans isomerase CWC27 like protein</fullName>
    </submittedName>
</protein>